<feature type="compositionally biased region" description="Basic residues" evidence="1">
    <location>
        <begin position="14"/>
        <end position="25"/>
    </location>
</feature>
<protein>
    <submittedName>
        <fullName evidence="2">Uncharacterized protein</fullName>
    </submittedName>
</protein>
<reference evidence="2" key="2">
    <citation type="submission" date="2022-01" db="EMBL/GenBank/DDBJ databases">
        <authorList>
            <person name="Yamashiro T."/>
            <person name="Shiraishi A."/>
            <person name="Satake H."/>
            <person name="Nakayama K."/>
        </authorList>
    </citation>
    <scope>NUCLEOTIDE SEQUENCE</scope>
</reference>
<organism evidence="2 3">
    <name type="scientific">Tanacetum coccineum</name>
    <dbReference type="NCBI Taxonomy" id="301880"/>
    <lineage>
        <taxon>Eukaryota</taxon>
        <taxon>Viridiplantae</taxon>
        <taxon>Streptophyta</taxon>
        <taxon>Embryophyta</taxon>
        <taxon>Tracheophyta</taxon>
        <taxon>Spermatophyta</taxon>
        <taxon>Magnoliopsida</taxon>
        <taxon>eudicotyledons</taxon>
        <taxon>Gunneridae</taxon>
        <taxon>Pentapetalae</taxon>
        <taxon>asterids</taxon>
        <taxon>campanulids</taxon>
        <taxon>Asterales</taxon>
        <taxon>Asteraceae</taxon>
        <taxon>Asteroideae</taxon>
        <taxon>Anthemideae</taxon>
        <taxon>Anthemidinae</taxon>
        <taxon>Tanacetum</taxon>
    </lineage>
</organism>
<keyword evidence="3" id="KW-1185">Reference proteome</keyword>
<dbReference type="Proteomes" id="UP001151760">
    <property type="component" value="Unassembled WGS sequence"/>
</dbReference>
<evidence type="ECO:0000313" key="2">
    <source>
        <dbReference type="EMBL" id="GJS74248.1"/>
    </source>
</evidence>
<comment type="caution">
    <text evidence="2">The sequence shown here is derived from an EMBL/GenBank/DDBJ whole genome shotgun (WGS) entry which is preliminary data.</text>
</comment>
<dbReference type="EMBL" id="BQNB010010216">
    <property type="protein sequence ID" value="GJS74248.1"/>
    <property type="molecule type" value="Genomic_DNA"/>
</dbReference>
<feature type="region of interest" description="Disordered" evidence="1">
    <location>
        <begin position="1"/>
        <end position="81"/>
    </location>
</feature>
<name>A0ABQ4Y977_9ASTR</name>
<reference evidence="2" key="1">
    <citation type="journal article" date="2022" name="Int. J. Mol. Sci.">
        <title>Draft Genome of Tanacetum Coccineum: Genomic Comparison of Closely Related Tanacetum-Family Plants.</title>
        <authorList>
            <person name="Yamashiro T."/>
            <person name="Shiraishi A."/>
            <person name="Nakayama K."/>
            <person name="Satake H."/>
        </authorList>
    </citation>
    <scope>NUCLEOTIDE SEQUENCE</scope>
</reference>
<gene>
    <name evidence="2" type="ORF">Tco_0707089</name>
</gene>
<sequence length="81" mass="9419">MLQLDESDLEERRKRSAHKKCKHHHLSSEPDDSDSLGDVDEGELKSRRHSKHHKCHRRSRDSDSSSYESDGEEEKAFKTSS</sequence>
<proteinExistence type="predicted"/>
<accession>A0ABQ4Y977</accession>
<evidence type="ECO:0000313" key="3">
    <source>
        <dbReference type="Proteomes" id="UP001151760"/>
    </source>
</evidence>
<evidence type="ECO:0000256" key="1">
    <source>
        <dbReference type="SAM" id="MobiDB-lite"/>
    </source>
</evidence>
<feature type="compositionally biased region" description="Basic residues" evidence="1">
    <location>
        <begin position="46"/>
        <end position="59"/>
    </location>
</feature>
<feature type="compositionally biased region" description="Acidic residues" evidence="1">
    <location>
        <begin position="29"/>
        <end position="41"/>
    </location>
</feature>